<evidence type="ECO:0000256" key="1">
    <source>
        <dbReference type="PROSITE-ProRule" id="PRU00047"/>
    </source>
</evidence>
<name>A0A6L2M3V8_TANCI</name>
<feature type="region of interest" description="Disordered" evidence="2">
    <location>
        <begin position="460"/>
        <end position="503"/>
    </location>
</feature>
<dbReference type="InterPro" id="IPR001878">
    <property type="entry name" value="Znf_CCHC"/>
</dbReference>
<evidence type="ECO:0000259" key="3">
    <source>
        <dbReference type="PROSITE" id="PS50158"/>
    </source>
</evidence>
<dbReference type="EMBL" id="BKCJ010005649">
    <property type="protein sequence ID" value="GEU67887.1"/>
    <property type="molecule type" value="Genomic_DNA"/>
</dbReference>
<dbReference type="GO" id="GO:0008270">
    <property type="term" value="F:zinc ion binding"/>
    <property type="evidence" value="ECO:0007669"/>
    <property type="project" value="UniProtKB-KW"/>
</dbReference>
<feature type="domain" description="CCHC-type" evidence="3">
    <location>
        <begin position="45"/>
        <end position="59"/>
    </location>
</feature>
<evidence type="ECO:0000313" key="4">
    <source>
        <dbReference type="EMBL" id="GEU67887.1"/>
    </source>
</evidence>
<organism evidence="4">
    <name type="scientific">Tanacetum cinerariifolium</name>
    <name type="common">Dalmatian daisy</name>
    <name type="synonym">Chrysanthemum cinerariifolium</name>
    <dbReference type="NCBI Taxonomy" id="118510"/>
    <lineage>
        <taxon>Eukaryota</taxon>
        <taxon>Viridiplantae</taxon>
        <taxon>Streptophyta</taxon>
        <taxon>Embryophyta</taxon>
        <taxon>Tracheophyta</taxon>
        <taxon>Spermatophyta</taxon>
        <taxon>Magnoliopsida</taxon>
        <taxon>eudicotyledons</taxon>
        <taxon>Gunneridae</taxon>
        <taxon>Pentapetalae</taxon>
        <taxon>asterids</taxon>
        <taxon>campanulids</taxon>
        <taxon>Asterales</taxon>
        <taxon>Asteraceae</taxon>
        <taxon>Asteroideae</taxon>
        <taxon>Anthemideae</taxon>
        <taxon>Anthemidinae</taxon>
        <taxon>Tanacetum</taxon>
    </lineage>
</organism>
<dbReference type="PANTHER" id="PTHR11439:SF495">
    <property type="entry name" value="REVERSE TRANSCRIPTASE, RNA-DEPENDENT DNA POLYMERASE-RELATED"/>
    <property type="match status" value="1"/>
</dbReference>
<dbReference type="PROSITE" id="PS50158">
    <property type="entry name" value="ZF_CCHC"/>
    <property type="match status" value="1"/>
</dbReference>
<feature type="compositionally biased region" description="Basic and acidic residues" evidence="2">
    <location>
        <begin position="470"/>
        <end position="488"/>
    </location>
</feature>
<keyword evidence="1" id="KW-0862">Zinc</keyword>
<sequence>MEEMDLRWQMAMLTMRVRRFLKKTRIRLTVNGNETLGFDMSKVECYNCHKRGHFARECRAPRNQDNKHKESTRRSVPVEIPTSIALVSCNGLGGYDWSGQAEEGSNYAIMAYTSLSSDSKILLLRRKLEVAQKEKDGIQLTVEKLENASKSLNKLIDCQIIDNYKKGLGYESYNTVPPPYTGNFMSPKPNLSYTGLDEFVVKLIVENKSSEEVTKVVRNNNNALIIKEWVSGDEVENVSQPKIEKKTVRPSIVKKEFIKPRQQEKTARKIIKKGNPQIDLQDKGVIDSRCSRHMIWNMSYLTDYEEIDRGEMNQFCEMKGIMRQFSVARTPQQNGVAERRNRTLIEAARTMLADFKLPTIFGQKQLILLAMCKIEYHLRKFDGNVDKGFFVRYLLNSKAFRVFNSRTRIVEENLHIMFSENTPNVVGSGPDLLFDIDALTRIMNYEPIVVDTQSNSFVGTKASDNAGQDDGFKPSSDDGKKVNEDPSKGNECYDQENEMNVNSTNNANTISLTVNVAGINGMNVVGELSFDPDMPALEDVGKFDFLNKDENDDAVADMNNLDTTIQVSPTPTIRIHKDHPLDQVIGDLQSAIQTRKMSKNLEEHGFEELLQFKLQEVWTLVDLPNRKRVIGTKWVFRNKKDEKGIVIRNKARLVAQEHTQEEGIDYDEVFAPVARIKTIRQFLAYASFKDFVVYQRDVKNVFLYGKIDEEVYVCQPLRFVDPDFPGRVYKVKKHFIDYIKLLEHGMKPCQHICWTMDFKEKILTRLYSSNDTKIYRSQECKHTYEDGEELDVHMYRSMIGSLMYLTSSRPDIMFAVCACARYQVNPKVSHLYAMKMIFRYLKGQPKLGLWYLKDSLFDLVAYTDSDYARASLDMKSTT</sequence>
<dbReference type="GO" id="GO:0003676">
    <property type="term" value="F:nucleic acid binding"/>
    <property type="evidence" value="ECO:0007669"/>
    <property type="project" value="InterPro"/>
</dbReference>
<proteinExistence type="predicted"/>
<dbReference type="Pfam" id="PF00098">
    <property type="entry name" value="zf-CCHC"/>
    <property type="match status" value="1"/>
</dbReference>
<dbReference type="AlphaFoldDB" id="A0A6L2M3V8"/>
<dbReference type="SUPFAM" id="SSF53098">
    <property type="entry name" value="Ribonuclease H-like"/>
    <property type="match status" value="1"/>
</dbReference>
<reference evidence="4" key="1">
    <citation type="journal article" date="2019" name="Sci. Rep.">
        <title>Draft genome of Tanacetum cinerariifolium, the natural source of mosquito coil.</title>
        <authorList>
            <person name="Yamashiro T."/>
            <person name="Shiraishi A."/>
            <person name="Satake H."/>
            <person name="Nakayama K."/>
        </authorList>
    </citation>
    <scope>NUCLEOTIDE SEQUENCE</scope>
</reference>
<dbReference type="Pfam" id="PF25597">
    <property type="entry name" value="SH3_retrovirus"/>
    <property type="match status" value="1"/>
</dbReference>
<evidence type="ECO:0000256" key="2">
    <source>
        <dbReference type="SAM" id="MobiDB-lite"/>
    </source>
</evidence>
<dbReference type="SMART" id="SM00343">
    <property type="entry name" value="ZnF_C2HC"/>
    <property type="match status" value="1"/>
</dbReference>
<gene>
    <name evidence="4" type="ORF">Tci_039865</name>
</gene>
<dbReference type="InterPro" id="IPR036875">
    <property type="entry name" value="Znf_CCHC_sf"/>
</dbReference>
<dbReference type="InterPro" id="IPR057670">
    <property type="entry name" value="SH3_retrovirus"/>
</dbReference>
<dbReference type="SUPFAM" id="SSF57756">
    <property type="entry name" value="Retrovirus zinc finger-like domains"/>
    <property type="match status" value="1"/>
</dbReference>
<accession>A0A6L2M3V8</accession>
<dbReference type="InterPro" id="IPR036397">
    <property type="entry name" value="RNaseH_sf"/>
</dbReference>
<dbReference type="InterPro" id="IPR012337">
    <property type="entry name" value="RNaseH-like_sf"/>
</dbReference>
<keyword evidence="1" id="KW-0863">Zinc-finger</keyword>
<dbReference type="Pfam" id="PF07727">
    <property type="entry name" value="RVT_2"/>
    <property type="match status" value="1"/>
</dbReference>
<protein>
    <recommendedName>
        <fullName evidence="3">CCHC-type domain-containing protein</fullName>
    </recommendedName>
</protein>
<keyword evidence="1" id="KW-0479">Metal-binding</keyword>
<dbReference type="Gene3D" id="4.10.60.10">
    <property type="entry name" value="Zinc finger, CCHC-type"/>
    <property type="match status" value="1"/>
</dbReference>
<dbReference type="PANTHER" id="PTHR11439">
    <property type="entry name" value="GAG-POL-RELATED RETROTRANSPOSON"/>
    <property type="match status" value="1"/>
</dbReference>
<dbReference type="InterPro" id="IPR013103">
    <property type="entry name" value="RVT_2"/>
</dbReference>
<dbReference type="Gene3D" id="3.30.420.10">
    <property type="entry name" value="Ribonuclease H-like superfamily/Ribonuclease H"/>
    <property type="match status" value="1"/>
</dbReference>
<comment type="caution">
    <text evidence="4">The sequence shown here is derived from an EMBL/GenBank/DDBJ whole genome shotgun (WGS) entry which is preliminary data.</text>
</comment>